<feature type="compositionally biased region" description="Low complexity" evidence="1">
    <location>
        <begin position="117"/>
        <end position="131"/>
    </location>
</feature>
<organism evidence="2 3">
    <name type="scientific">Selenomonas ruminantium</name>
    <dbReference type="NCBI Taxonomy" id="971"/>
    <lineage>
        <taxon>Bacteria</taxon>
        <taxon>Bacillati</taxon>
        <taxon>Bacillota</taxon>
        <taxon>Negativicutes</taxon>
        <taxon>Selenomonadales</taxon>
        <taxon>Selenomonadaceae</taxon>
        <taxon>Selenomonas</taxon>
    </lineage>
</organism>
<dbReference type="AlphaFoldDB" id="A0A927WKX3"/>
<feature type="region of interest" description="Disordered" evidence="1">
    <location>
        <begin position="95"/>
        <end position="178"/>
    </location>
</feature>
<dbReference type="Proteomes" id="UP000761380">
    <property type="component" value="Unassembled WGS sequence"/>
</dbReference>
<reference evidence="2" key="1">
    <citation type="submission" date="2019-04" db="EMBL/GenBank/DDBJ databases">
        <title>Evolution of Biomass-Degrading Anaerobic Consortia Revealed by Metagenomics.</title>
        <authorList>
            <person name="Peng X."/>
        </authorList>
    </citation>
    <scope>NUCLEOTIDE SEQUENCE</scope>
    <source>
        <strain evidence="2">SIG240</strain>
    </source>
</reference>
<sequence>MNRRSQTEHIRAAREWLGRAEDSLAQENDVQGDLKLMLAKAELAHVGHCPASRRLIIWGRRALAFFAAAGLAAVILWKQDASISGEERSIEYTPAVSAQLPAKNTAPAKEVIPEPQPEQAMAAPAASSLPQPLAPEPAPEKSNVVKEPTPVVPPIEKNAPPDAAKQQLMQSAGKILRQ</sequence>
<evidence type="ECO:0008006" key="4">
    <source>
        <dbReference type="Google" id="ProtNLM"/>
    </source>
</evidence>
<evidence type="ECO:0000313" key="3">
    <source>
        <dbReference type="Proteomes" id="UP000761380"/>
    </source>
</evidence>
<evidence type="ECO:0000313" key="2">
    <source>
        <dbReference type="EMBL" id="MBE6091755.1"/>
    </source>
</evidence>
<dbReference type="EMBL" id="SVBY01000004">
    <property type="protein sequence ID" value="MBE6091755.1"/>
    <property type="molecule type" value="Genomic_DNA"/>
</dbReference>
<accession>A0A927WKX3</accession>
<evidence type="ECO:0000256" key="1">
    <source>
        <dbReference type="SAM" id="MobiDB-lite"/>
    </source>
</evidence>
<name>A0A927WKX3_SELRU</name>
<gene>
    <name evidence="2" type="ORF">E7201_01035</name>
</gene>
<comment type="caution">
    <text evidence="2">The sequence shown here is derived from an EMBL/GenBank/DDBJ whole genome shotgun (WGS) entry which is preliminary data.</text>
</comment>
<dbReference type="RefSeq" id="WP_303816226.1">
    <property type="nucleotide sequence ID" value="NZ_CAMOFN010000024.1"/>
</dbReference>
<protein>
    <recommendedName>
        <fullName evidence="4">Preprotein translocase subunit SecG</fullName>
    </recommendedName>
</protein>
<proteinExistence type="predicted"/>